<keyword evidence="4 7" id="KW-0812">Transmembrane</keyword>
<dbReference type="Pfam" id="PF00528">
    <property type="entry name" value="BPD_transp_1"/>
    <property type="match status" value="1"/>
</dbReference>
<evidence type="ECO:0000259" key="8">
    <source>
        <dbReference type="PROSITE" id="PS50928"/>
    </source>
</evidence>
<dbReference type="NCBIfam" id="TIGR01097">
    <property type="entry name" value="PhnE"/>
    <property type="match status" value="1"/>
</dbReference>
<protein>
    <submittedName>
        <fullName evidence="9">Phosphonate ABC transporter, permease protein PhnE</fullName>
    </submittedName>
</protein>
<evidence type="ECO:0000256" key="6">
    <source>
        <dbReference type="ARBA" id="ARBA00023136"/>
    </source>
</evidence>
<feature type="transmembrane region" description="Helical" evidence="7">
    <location>
        <begin position="118"/>
        <end position="136"/>
    </location>
</feature>
<evidence type="ECO:0000256" key="1">
    <source>
        <dbReference type="ARBA" id="ARBA00004651"/>
    </source>
</evidence>
<evidence type="ECO:0000256" key="3">
    <source>
        <dbReference type="ARBA" id="ARBA00022475"/>
    </source>
</evidence>
<feature type="transmembrane region" description="Helical" evidence="7">
    <location>
        <begin position="226"/>
        <end position="253"/>
    </location>
</feature>
<dbReference type="PANTHER" id="PTHR30043">
    <property type="entry name" value="PHOSPHONATES TRANSPORT SYSTEM PERMEASE PROTEIN"/>
    <property type="match status" value="1"/>
</dbReference>
<keyword evidence="3" id="KW-1003">Cell membrane</keyword>
<dbReference type="InterPro" id="IPR000515">
    <property type="entry name" value="MetI-like"/>
</dbReference>
<comment type="similarity">
    <text evidence="7">Belongs to the binding-protein-dependent transport system permease family.</text>
</comment>
<comment type="subcellular location">
    <subcellularLocation>
        <location evidence="1 7">Cell membrane</location>
        <topology evidence="1 7">Multi-pass membrane protein</topology>
    </subcellularLocation>
</comment>
<dbReference type="PROSITE" id="PS50928">
    <property type="entry name" value="ABC_TM1"/>
    <property type="match status" value="1"/>
</dbReference>
<dbReference type="SUPFAM" id="SSF161098">
    <property type="entry name" value="MetI-like"/>
    <property type="match status" value="1"/>
</dbReference>
<dbReference type="CDD" id="cd06261">
    <property type="entry name" value="TM_PBP2"/>
    <property type="match status" value="1"/>
</dbReference>
<evidence type="ECO:0000256" key="5">
    <source>
        <dbReference type="ARBA" id="ARBA00022989"/>
    </source>
</evidence>
<feature type="transmembrane region" description="Helical" evidence="7">
    <location>
        <begin position="392"/>
        <end position="409"/>
    </location>
</feature>
<keyword evidence="2 7" id="KW-0813">Transport</keyword>
<feature type="transmembrane region" description="Helical" evidence="7">
    <location>
        <begin position="44"/>
        <end position="65"/>
    </location>
</feature>
<evidence type="ECO:0000256" key="2">
    <source>
        <dbReference type="ARBA" id="ARBA00022448"/>
    </source>
</evidence>
<feature type="transmembrane region" description="Helical" evidence="7">
    <location>
        <begin position="362"/>
        <end position="380"/>
    </location>
</feature>
<feature type="transmembrane region" description="Helical" evidence="7">
    <location>
        <begin position="85"/>
        <end position="106"/>
    </location>
</feature>
<reference evidence="9 10" key="1">
    <citation type="submission" date="2019-01" db="EMBL/GenBank/DDBJ databases">
        <title>Ktedonosporobacter rubrisoli SCAWS-G2.</title>
        <authorList>
            <person name="Huang Y."/>
            <person name="Yan B."/>
        </authorList>
    </citation>
    <scope>NUCLEOTIDE SEQUENCE [LARGE SCALE GENOMIC DNA]</scope>
    <source>
        <strain evidence="9 10">SCAWS-G2</strain>
    </source>
</reference>
<dbReference type="InterPro" id="IPR035906">
    <property type="entry name" value="MetI-like_sf"/>
</dbReference>
<organism evidence="9 10">
    <name type="scientific">Ktedonosporobacter rubrisoli</name>
    <dbReference type="NCBI Taxonomy" id="2509675"/>
    <lineage>
        <taxon>Bacteria</taxon>
        <taxon>Bacillati</taxon>
        <taxon>Chloroflexota</taxon>
        <taxon>Ktedonobacteria</taxon>
        <taxon>Ktedonobacterales</taxon>
        <taxon>Ktedonosporobacteraceae</taxon>
        <taxon>Ktedonosporobacter</taxon>
    </lineage>
</organism>
<dbReference type="OrthoDB" id="8557224at2"/>
<evidence type="ECO:0000256" key="7">
    <source>
        <dbReference type="RuleBase" id="RU363032"/>
    </source>
</evidence>
<feature type="transmembrane region" description="Helical" evidence="7">
    <location>
        <begin position="265"/>
        <end position="288"/>
    </location>
</feature>
<evidence type="ECO:0000313" key="10">
    <source>
        <dbReference type="Proteomes" id="UP000290365"/>
    </source>
</evidence>
<keyword evidence="6 7" id="KW-0472">Membrane</keyword>
<dbReference type="InterPro" id="IPR005769">
    <property type="entry name" value="PhnE/PtxC"/>
</dbReference>
<dbReference type="Gene3D" id="1.10.3720.10">
    <property type="entry name" value="MetI-like"/>
    <property type="match status" value="1"/>
</dbReference>
<feature type="transmembrane region" description="Helical" evidence="7">
    <location>
        <begin position="148"/>
        <end position="167"/>
    </location>
</feature>
<keyword evidence="10" id="KW-1185">Reference proteome</keyword>
<accession>A0A4P6K500</accession>
<evidence type="ECO:0000256" key="4">
    <source>
        <dbReference type="ARBA" id="ARBA00022692"/>
    </source>
</evidence>
<name>A0A4P6K500_KTERU</name>
<dbReference type="KEGG" id="kbs:EPA93_10305"/>
<feature type="transmembrane region" description="Helical" evidence="7">
    <location>
        <begin position="172"/>
        <end position="192"/>
    </location>
</feature>
<proteinExistence type="inferred from homology"/>
<gene>
    <name evidence="9" type="primary">phnE</name>
    <name evidence="9" type="ORF">EPA93_10305</name>
</gene>
<dbReference type="AlphaFoldDB" id="A0A4P6K500"/>
<keyword evidence="5 7" id="KW-1133">Transmembrane helix</keyword>
<evidence type="ECO:0000313" key="9">
    <source>
        <dbReference type="EMBL" id="QBD83427.1"/>
    </source>
</evidence>
<dbReference type="PANTHER" id="PTHR30043:SF1">
    <property type="entry name" value="ABC TRANSPORT SYSTEM PERMEASE PROTEIN P69"/>
    <property type="match status" value="1"/>
</dbReference>
<sequence length="418" mass="45164">MNVSIQEKDRAALADLKKEANHEQPEQRKGSFFRRPERDLSRPFAMPYWPLVLPVLLCAIIMALLGTHMIDLGTIAVSLTLSFNVNIAVAALILLGGAISLVPRAIKNPQTLRSSNTIISFVVVALVAVFFATRLADLGTFVYTLELLDINVIVILLLMIGLVVLALRGSQLAGAVVILLFLAWGLSVKGFGLSTFSDLFQSESGIRLLRTLMPPRWSYFSHVTDALFLTIQTAVAATIIGIVGALPLSILAARNTTPHPVMYNTIRLIVNTIRSVPALVIALLFIPFVGLGPAAGIMGLGVHSISVLTKLYAESFESVKPQPLEALRAVGANGLKTFCWGVFPQGFPVVASYSIYTWESNLRDATVVAFVGGGGIGFLLQSNLSLLDYQNVSVLLIVLIVTVALLDRLSDFVRSKII</sequence>
<feature type="domain" description="ABC transmembrane type-1" evidence="8">
    <location>
        <begin position="227"/>
        <end position="410"/>
    </location>
</feature>
<dbReference type="EMBL" id="CP035758">
    <property type="protein sequence ID" value="QBD83427.1"/>
    <property type="molecule type" value="Genomic_DNA"/>
</dbReference>
<dbReference type="GO" id="GO:0005886">
    <property type="term" value="C:plasma membrane"/>
    <property type="evidence" value="ECO:0007669"/>
    <property type="project" value="UniProtKB-SubCell"/>
</dbReference>
<dbReference type="Proteomes" id="UP000290365">
    <property type="component" value="Chromosome"/>
</dbReference>
<dbReference type="GO" id="GO:0015416">
    <property type="term" value="F:ABC-type phosphonate transporter activity"/>
    <property type="evidence" value="ECO:0007669"/>
    <property type="project" value="InterPro"/>
</dbReference>